<keyword evidence="2" id="KW-1133">Transmembrane helix</keyword>
<proteinExistence type="predicted"/>
<evidence type="ECO:0000256" key="1">
    <source>
        <dbReference type="SAM" id="MobiDB-lite"/>
    </source>
</evidence>
<keyword evidence="2" id="KW-0472">Membrane</keyword>
<sequence length="475" mass="49482">MTSTVTRPGQQPGAGPQRGPGGELPPPTNPDETRTGLAGLFALPGLAVRAVVRSAAATPGRLSVIAVGLVLLALITGIVGAISVQGKKDTINELIDHREPLAVAAQQVYRSLSDADATAASAFLATGTEPPALRSRYELDVAQAGSALAKAASDSGGVPEAAAQVDVINQQFPIYTGLIETARANNRQGFPAGASYLREASELMRTKILPAAADLYRIDTERLMAEQDDATDVPWVAGVLVLALLGSLIATQVYLKRRTNRVLNVGLLVATGAVVLALLWSAVALVVQGIAVGGGSESGTRQVDLAVQARIAAQQARADETLTLVARGDGKKYEEEFTQLAGKMVGQDGKGGLLGDLRSLAADGGNTEQIDRAINEAGVWLEAHRRVRENDDSGKYAEAVSLAIDERVNGGSTGAFLRLDESLVAVIRDGRQEFVDETSDADAALTLLAPGVAVLAVIAAAGATMGIRERLMEYR</sequence>
<feature type="transmembrane region" description="Helical" evidence="2">
    <location>
        <begin position="233"/>
        <end position="255"/>
    </location>
</feature>
<evidence type="ECO:0000313" key="3">
    <source>
        <dbReference type="EMBL" id="MBP2180158.1"/>
    </source>
</evidence>
<keyword evidence="2" id="KW-0812">Transmembrane</keyword>
<evidence type="ECO:0008006" key="5">
    <source>
        <dbReference type="Google" id="ProtNLM"/>
    </source>
</evidence>
<protein>
    <recommendedName>
        <fullName evidence="5">Secreted protein</fullName>
    </recommendedName>
</protein>
<gene>
    <name evidence="3" type="ORF">JOM49_001684</name>
</gene>
<feature type="transmembrane region" description="Helical" evidence="2">
    <location>
        <begin position="267"/>
        <end position="291"/>
    </location>
</feature>
<reference evidence="3 4" key="1">
    <citation type="submission" date="2021-03" db="EMBL/GenBank/DDBJ databases">
        <title>Sequencing the genomes of 1000 actinobacteria strains.</title>
        <authorList>
            <person name="Klenk H.-P."/>
        </authorList>
    </citation>
    <scope>NUCLEOTIDE SEQUENCE [LARGE SCALE GENOMIC DNA]</scope>
    <source>
        <strain evidence="3 4">DSM 45510</strain>
    </source>
</reference>
<feature type="transmembrane region" description="Helical" evidence="2">
    <location>
        <begin position="64"/>
        <end position="84"/>
    </location>
</feature>
<keyword evidence="4" id="KW-1185">Reference proteome</keyword>
<dbReference type="Proteomes" id="UP000741013">
    <property type="component" value="Unassembled WGS sequence"/>
</dbReference>
<feature type="region of interest" description="Disordered" evidence="1">
    <location>
        <begin position="1"/>
        <end position="35"/>
    </location>
</feature>
<evidence type="ECO:0000313" key="4">
    <source>
        <dbReference type="Proteomes" id="UP000741013"/>
    </source>
</evidence>
<name>A0ABS4PMS5_9PSEU</name>
<accession>A0ABS4PMS5</accession>
<feature type="transmembrane region" description="Helical" evidence="2">
    <location>
        <begin position="443"/>
        <end position="467"/>
    </location>
</feature>
<organism evidence="3 4">
    <name type="scientific">Amycolatopsis magusensis</name>
    <dbReference type="NCBI Taxonomy" id="882444"/>
    <lineage>
        <taxon>Bacteria</taxon>
        <taxon>Bacillati</taxon>
        <taxon>Actinomycetota</taxon>
        <taxon>Actinomycetes</taxon>
        <taxon>Pseudonocardiales</taxon>
        <taxon>Pseudonocardiaceae</taxon>
        <taxon>Amycolatopsis</taxon>
    </lineage>
</organism>
<dbReference type="EMBL" id="JAGGMS010000001">
    <property type="protein sequence ID" value="MBP2180158.1"/>
    <property type="molecule type" value="Genomic_DNA"/>
</dbReference>
<evidence type="ECO:0000256" key="2">
    <source>
        <dbReference type="SAM" id="Phobius"/>
    </source>
</evidence>
<comment type="caution">
    <text evidence="3">The sequence shown here is derived from an EMBL/GenBank/DDBJ whole genome shotgun (WGS) entry which is preliminary data.</text>
</comment>
<dbReference type="RefSeq" id="WP_209663774.1">
    <property type="nucleotide sequence ID" value="NZ_JAGGMS010000001.1"/>
</dbReference>